<dbReference type="Proteomes" id="UP000054279">
    <property type="component" value="Unassembled WGS sequence"/>
</dbReference>
<dbReference type="OrthoDB" id="3366231at2759"/>
<proteinExistence type="predicted"/>
<accession>A0A0C9UF09</accession>
<evidence type="ECO:0000313" key="2">
    <source>
        <dbReference type="Proteomes" id="UP000054279"/>
    </source>
</evidence>
<name>A0A0C9UF09_SPHS4</name>
<reference evidence="1 2" key="1">
    <citation type="submission" date="2014-06" db="EMBL/GenBank/DDBJ databases">
        <title>Evolutionary Origins and Diversification of the Mycorrhizal Mutualists.</title>
        <authorList>
            <consortium name="DOE Joint Genome Institute"/>
            <consortium name="Mycorrhizal Genomics Consortium"/>
            <person name="Kohler A."/>
            <person name="Kuo A."/>
            <person name="Nagy L.G."/>
            <person name="Floudas D."/>
            <person name="Copeland A."/>
            <person name="Barry K.W."/>
            <person name="Cichocki N."/>
            <person name="Veneault-Fourrey C."/>
            <person name="LaButti K."/>
            <person name="Lindquist E.A."/>
            <person name="Lipzen A."/>
            <person name="Lundell T."/>
            <person name="Morin E."/>
            <person name="Murat C."/>
            <person name="Riley R."/>
            <person name="Ohm R."/>
            <person name="Sun H."/>
            <person name="Tunlid A."/>
            <person name="Henrissat B."/>
            <person name="Grigoriev I.V."/>
            <person name="Hibbett D.S."/>
            <person name="Martin F."/>
        </authorList>
    </citation>
    <scope>NUCLEOTIDE SEQUENCE [LARGE SCALE GENOMIC DNA]</scope>
    <source>
        <strain evidence="1 2">SS14</strain>
    </source>
</reference>
<protein>
    <submittedName>
        <fullName evidence="1">Uncharacterized protein</fullName>
    </submittedName>
</protein>
<keyword evidence="2" id="KW-1185">Reference proteome</keyword>
<dbReference type="AlphaFoldDB" id="A0A0C9UF09"/>
<dbReference type="HOGENOM" id="CLU_160877_0_0_1"/>
<organism evidence="1 2">
    <name type="scientific">Sphaerobolus stellatus (strain SS14)</name>
    <dbReference type="NCBI Taxonomy" id="990650"/>
    <lineage>
        <taxon>Eukaryota</taxon>
        <taxon>Fungi</taxon>
        <taxon>Dikarya</taxon>
        <taxon>Basidiomycota</taxon>
        <taxon>Agaricomycotina</taxon>
        <taxon>Agaricomycetes</taxon>
        <taxon>Phallomycetidae</taxon>
        <taxon>Geastrales</taxon>
        <taxon>Sphaerobolaceae</taxon>
        <taxon>Sphaerobolus</taxon>
    </lineage>
</organism>
<evidence type="ECO:0000313" key="1">
    <source>
        <dbReference type="EMBL" id="KIJ41603.1"/>
    </source>
</evidence>
<gene>
    <name evidence="1" type="ORF">M422DRAFT_121760</name>
</gene>
<dbReference type="EMBL" id="KN837135">
    <property type="protein sequence ID" value="KIJ41603.1"/>
    <property type="molecule type" value="Genomic_DNA"/>
</dbReference>
<feature type="non-terminal residue" evidence="1">
    <location>
        <position position="90"/>
    </location>
</feature>
<sequence length="90" mass="10061">QCQYCQVALLTGERHGGFCCGQAGKYANVIPPLPPLPPEMEWLSVQPNISFLSRKLNLMFSFASIETTERFPTHTGPQGFLAIQGHVYHR</sequence>
<feature type="non-terminal residue" evidence="1">
    <location>
        <position position="1"/>
    </location>
</feature>